<proteinExistence type="predicted"/>
<dbReference type="EMBL" id="JAUEPR010000020">
    <property type="protein sequence ID" value="KAK0476443.1"/>
    <property type="molecule type" value="Genomic_DNA"/>
</dbReference>
<name>A0AA39U7X0_9AGAR</name>
<reference evidence="1" key="1">
    <citation type="submission" date="2023-06" db="EMBL/GenBank/DDBJ databases">
        <authorList>
            <consortium name="Lawrence Berkeley National Laboratory"/>
            <person name="Ahrendt S."/>
            <person name="Sahu N."/>
            <person name="Indic B."/>
            <person name="Wong-Bajracharya J."/>
            <person name="Merenyi Z."/>
            <person name="Ke H.-M."/>
            <person name="Monk M."/>
            <person name="Kocsube S."/>
            <person name="Drula E."/>
            <person name="Lipzen A."/>
            <person name="Balint B."/>
            <person name="Henrissat B."/>
            <person name="Andreopoulos B."/>
            <person name="Martin F.M."/>
            <person name="Harder C.B."/>
            <person name="Rigling D."/>
            <person name="Ford K.L."/>
            <person name="Foster G.D."/>
            <person name="Pangilinan J."/>
            <person name="Papanicolaou A."/>
            <person name="Barry K."/>
            <person name="LaButti K."/>
            <person name="Viragh M."/>
            <person name="Koriabine M."/>
            <person name="Yan M."/>
            <person name="Riley R."/>
            <person name="Champramary S."/>
            <person name="Plett K.L."/>
            <person name="Tsai I.J."/>
            <person name="Slot J."/>
            <person name="Sipos G."/>
            <person name="Plett J."/>
            <person name="Nagy L.G."/>
            <person name="Grigoriev I.V."/>
        </authorList>
    </citation>
    <scope>NUCLEOTIDE SEQUENCE</scope>
    <source>
        <strain evidence="1">ICMP 16352</strain>
    </source>
</reference>
<accession>A0AA39U7X0</accession>
<gene>
    <name evidence="1" type="ORF">IW261DRAFT_1491273</name>
</gene>
<protein>
    <submittedName>
        <fullName evidence="1">Uncharacterized protein</fullName>
    </submittedName>
</protein>
<keyword evidence="2" id="KW-1185">Reference proteome</keyword>
<dbReference type="Proteomes" id="UP001175227">
    <property type="component" value="Unassembled WGS sequence"/>
</dbReference>
<comment type="caution">
    <text evidence="1">The sequence shown here is derived from an EMBL/GenBank/DDBJ whole genome shotgun (WGS) entry which is preliminary data.</text>
</comment>
<evidence type="ECO:0000313" key="2">
    <source>
        <dbReference type="Proteomes" id="UP001175227"/>
    </source>
</evidence>
<dbReference type="AlphaFoldDB" id="A0AA39U7X0"/>
<organism evidence="1 2">
    <name type="scientific">Armillaria novae-zelandiae</name>
    <dbReference type="NCBI Taxonomy" id="153914"/>
    <lineage>
        <taxon>Eukaryota</taxon>
        <taxon>Fungi</taxon>
        <taxon>Dikarya</taxon>
        <taxon>Basidiomycota</taxon>
        <taxon>Agaricomycotina</taxon>
        <taxon>Agaricomycetes</taxon>
        <taxon>Agaricomycetidae</taxon>
        <taxon>Agaricales</taxon>
        <taxon>Marasmiineae</taxon>
        <taxon>Physalacriaceae</taxon>
        <taxon>Armillaria</taxon>
    </lineage>
</organism>
<sequence length="163" mass="19070">MIFSRRTGYSHFLDVHTYHNIRNNNIIRSYQVVACSHLSHFIAHCIIDPTLLSLIPRLQHWARKLRYVSMLDLTTIIKPTCDQDYAIPLAKTPQETPQKSFSKHFSWSSHLPSVPVFLFNVDCMFKEICLFFPAVVLYVFFITTDDGEWTMMILANRVAPYTR</sequence>
<evidence type="ECO:0000313" key="1">
    <source>
        <dbReference type="EMBL" id="KAK0476443.1"/>
    </source>
</evidence>